<dbReference type="Proteomes" id="UP000230750">
    <property type="component" value="Unassembled WGS sequence"/>
</dbReference>
<dbReference type="AlphaFoldDB" id="A0A2G8LQD4"/>
<evidence type="ECO:0000256" key="3">
    <source>
        <dbReference type="ARBA" id="ARBA00022801"/>
    </source>
</evidence>
<name>A0A2G8LQD4_STIJA</name>
<evidence type="ECO:0000256" key="1">
    <source>
        <dbReference type="ARBA" id="ARBA00008140"/>
    </source>
</evidence>
<sequence length="196" mass="22169">MSSIDLIELDGEENPALVKLNIYDMYWTNDYTTTIGIGVFHTGVEIFGREFAYGGHPYSISGIFEIDPRDIDDLGPQFRYKETIELGVTDLPEVDVSKVVECLGKKYPGDGYHLIHKNCNHFAEELVQILCNKQIPSWINRLASAGARLPFLEKMLPKEWLTPLALEEAAEHDDAANVEQVIFTEKKLLPRDATEL</sequence>
<accession>A0A2G8LQD4</accession>
<evidence type="ECO:0000256" key="2">
    <source>
        <dbReference type="ARBA" id="ARBA00022670"/>
    </source>
</evidence>
<protein>
    <submittedName>
        <fullName evidence="5">Putative desumoylating isopeptidase 2</fullName>
    </submittedName>
</protein>
<feature type="domain" description="PPPDE" evidence="4">
    <location>
        <begin position="16"/>
        <end position="160"/>
    </location>
</feature>
<comment type="caution">
    <text evidence="5">The sequence shown here is derived from an EMBL/GenBank/DDBJ whole genome shotgun (WGS) entry which is preliminary data.</text>
</comment>
<dbReference type="SMART" id="SM01179">
    <property type="entry name" value="DUF862"/>
    <property type="match status" value="1"/>
</dbReference>
<dbReference type="Pfam" id="PF05903">
    <property type="entry name" value="Peptidase_C97"/>
    <property type="match status" value="1"/>
</dbReference>
<dbReference type="PANTHER" id="PTHR12378">
    <property type="entry name" value="DESUMOYLATING ISOPEPTIDASE"/>
    <property type="match status" value="1"/>
</dbReference>
<dbReference type="GO" id="GO:0016579">
    <property type="term" value="P:protein deubiquitination"/>
    <property type="evidence" value="ECO:0007669"/>
    <property type="project" value="TreeGrafter"/>
</dbReference>
<dbReference type="GO" id="GO:0006508">
    <property type="term" value="P:proteolysis"/>
    <property type="evidence" value="ECO:0007669"/>
    <property type="project" value="UniProtKB-KW"/>
</dbReference>
<dbReference type="PANTHER" id="PTHR12378:SF80">
    <property type="entry name" value="IP06716P-RELATED"/>
    <property type="match status" value="1"/>
</dbReference>
<dbReference type="EMBL" id="MRZV01000011">
    <property type="protein sequence ID" value="PIK62469.1"/>
    <property type="molecule type" value="Genomic_DNA"/>
</dbReference>
<proteinExistence type="inferred from homology"/>
<organism evidence="5 6">
    <name type="scientific">Stichopus japonicus</name>
    <name type="common">Sea cucumber</name>
    <dbReference type="NCBI Taxonomy" id="307972"/>
    <lineage>
        <taxon>Eukaryota</taxon>
        <taxon>Metazoa</taxon>
        <taxon>Echinodermata</taxon>
        <taxon>Eleutherozoa</taxon>
        <taxon>Echinozoa</taxon>
        <taxon>Holothuroidea</taxon>
        <taxon>Aspidochirotacea</taxon>
        <taxon>Aspidochirotida</taxon>
        <taxon>Stichopodidae</taxon>
        <taxon>Apostichopus</taxon>
    </lineage>
</organism>
<dbReference type="STRING" id="307972.A0A2G8LQD4"/>
<evidence type="ECO:0000313" key="5">
    <source>
        <dbReference type="EMBL" id="PIK62469.1"/>
    </source>
</evidence>
<dbReference type="InterPro" id="IPR008580">
    <property type="entry name" value="PPPDE_dom"/>
</dbReference>
<keyword evidence="3" id="KW-0378">Hydrolase</keyword>
<reference evidence="5 6" key="1">
    <citation type="journal article" date="2017" name="PLoS Biol.">
        <title>The sea cucumber genome provides insights into morphological evolution and visceral regeneration.</title>
        <authorList>
            <person name="Zhang X."/>
            <person name="Sun L."/>
            <person name="Yuan J."/>
            <person name="Sun Y."/>
            <person name="Gao Y."/>
            <person name="Zhang L."/>
            <person name="Li S."/>
            <person name="Dai H."/>
            <person name="Hamel J.F."/>
            <person name="Liu C."/>
            <person name="Yu Y."/>
            <person name="Liu S."/>
            <person name="Lin W."/>
            <person name="Guo K."/>
            <person name="Jin S."/>
            <person name="Xu P."/>
            <person name="Storey K.B."/>
            <person name="Huan P."/>
            <person name="Zhang T."/>
            <person name="Zhou Y."/>
            <person name="Zhang J."/>
            <person name="Lin C."/>
            <person name="Li X."/>
            <person name="Xing L."/>
            <person name="Huo D."/>
            <person name="Sun M."/>
            <person name="Wang L."/>
            <person name="Mercier A."/>
            <person name="Li F."/>
            <person name="Yang H."/>
            <person name="Xiang J."/>
        </authorList>
    </citation>
    <scope>NUCLEOTIDE SEQUENCE [LARGE SCALE GENOMIC DNA]</scope>
    <source>
        <strain evidence="5">Shaxun</strain>
        <tissue evidence="5">Muscle</tissue>
    </source>
</reference>
<gene>
    <name evidence="5" type="ORF">BSL78_00566</name>
</gene>
<keyword evidence="6" id="KW-1185">Reference proteome</keyword>
<dbReference type="GO" id="GO:0101005">
    <property type="term" value="F:deubiquitinase activity"/>
    <property type="evidence" value="ECO:0007669"/>
    <property type="project" value="TreeGrafter"/>
</dbReference>
<evidence type="ECO:0000313" key="6">
    <source>
        <dbReference type="Proteomes" id="UP000230750"/>
    </source>
</evidence>
<dbReference type="OrthoDB" id="412286at2759"/>
<comment type="similarity">
    <text evidence="1">Belongs to the DeSI family.</text>
</comment>
<keyword evidence="2" id="KW-0645">Protease</keyword>
<dbReference type="InterPro" id="IPR042266">
    <property type="entry name" value="PPPDE_sf"/>
</dbReference>
<evidence type="ECO:0000259" key="4">
    <source>
        <dbReference type="PROSITE" id="PS51858"/>
    </source>
</evidence>
<dbReference type="PROSITE" id="PS51858">
    <property type="entry name" value="PPPDE"/>
    <property type="match status" value="1"/>
</dbReference>
<dbReference type="Gene3D" id="3.90.1720.30">
    <property type="entry name" value="PPPDE domains"/>
    <property type="match status" value="1"/>
</dbReference>